<evidence type="ECO:0000256" key="5">
    <source>
        <dbReference type="RuleBase" id="RU004447"/>
    </source>
</evidence>
<feature type="region of interest" description="Disordered" evidence="6">
    <location>
        <begin position="531"/>
        <end position="552"/>
    </location>
</feature>
<evidence type="ECO:0000256" key="3">
    <source>
        <dbReference type="ARBA" id="ARBA00030006"/>
    </source>
</evidence>
<evidence type="ECO:0000256" key="4">
    <source>
        <dbReference type="ARBA" id="ARBA00032315"/>
    </source>
</evidence>
<accession>A0ABR4N2E4</accession>
<dbReference type="PANTHER" id="PTHR11851">
    <property type="entry name" value="METALLOPROTEASE"/>
    <property type="match status" value="1"/>
</dbReference>
<dbReference type="InterPro" id="IPR011249">
    <property type="entry name" value="Metalloenz_LuxS/M16"/>
</dbReference>
<dbReference type="PROSITE" id="PS00143">
    <property type="entry name" value="INSULINASE"/>
    <property type="match status" value="1"/>
</dbReference>
<evidence type="ECO:0000256" key="1">
    <source>
        <dbReference type="ARBA" id="ARBA00002123"/>
    </source>
</evidence>
<proteinExistence type="inferred from homology"/>
<feature type="compositionally biased region" description="Basic residues" evidence="6">
    <location>
        <begin position="1"/>
        <end position="21"/>
    </location>
</feature>
<dbReference type="InterPro" id="IPR007863">
    <property type="entry name" value="Peptidase_M16_C"/>
</dbReference>
<gene>
    <name evidence="9" type="primary">MAS2</name>
    <name evidence="9" type="ORF">HK105_206813</name>
</gene>
<evidence type="ECO:0000259" key="8">
    <source>
        <dbReference type="Pfam" id="PF05193"/>
    </source>
</evidence>
<evidence type="ECO:0000256" key="2">
    <source>
        <dbReference type="ARBA" id="ARBA00007261"/>
    </source>
</evidence>
<protein>
    <recommendedName>
        <fullName evidence="3">Alpha-MPP</fullName>
    </recommendedName>
    <alternativeName>
        <fullName evidence="4">Inactive zinc metalloprotease alpha</fullName>
    </alternativeName>
</protein>
<sequence length="552" mass="60078">MLPPRTHARTQLRTAHPRRGFRTSAAAASPTVISRLPNGVRVASQESLGHFVAAGVYVDTGSKFETPATAGISHVLDRMAFKSTKGLSSPALVKELESLGGNVLAHSSREGLMYQATVFRHDLAKMMSIYGQIVRDPLFLDEEVEETKESTRYELREIAMRPDTALSEAVHSLAFQADPTENERSPLVVAAESFDVPRTNTLGNSLLVGDAALDAMTGASLREFHRTWFTPDRIVVAGVGMDHARLEDLAAQEFGSLPPATADIVAAQQACTQAPRYTGGMRVVDTSAMPPSPNPDDRPLTHVHLAFESVSMLDPDIYALATLTSLMGGGGSFSAGGPGKGMYTRLYTRVLNHHSWVDACSMVNYTYNDTGLLSIQAAVIPDKGTHHYVLPVLAQELLGTTTVIEPSELSRAKNQLKSNLLMSLESKIVELEDVGRQVLTHNRRLDVLEMCRRIDKLEPADLIRVARRVFFGEDIQSPLDFNDPLSKHWVRTGNGEATLLAYGPLVKDDALQRAPEELAHWGLGRAAATAAAARTGVTPGPKSGRRSWFSRQ</sequence>
<keyword evidence="10" id="KW-1185">Reference proteome</keyword>
<name>A0ABR4N2E4_9FUNG</name>
<dbReference type="Proteomes" id="UP001527925">
    <property type="component" value="Unassembled WGS sequence"/>
</dbReference>
<dbReference type="SUPFAM" id="SSF63411">
    <property type="entry name" value="LuxS/MPP-like metallohydrolase"/>
    <property type="match status" value="2"/>
</dbReference>
<comment type="similarity">
    <text evidence="2 5">Belongs to the peptidase M16 family.</text>
</comment>
<dbReference type="Gene3D" id="3.30.830.10">
    <property type="entry name" value="Metalloenzyme, LuxS/M16 peptidase-like"/>
    <property type="match status" value="2"/>
</dbReference>
<evidence type="ECO:0000313" key="10">
    <source>
        <dbReference type="Proteomes" id="UP001527925"/>
    </source>
</evidence>
<dbReference type="Pfam" id="PF05193">
    <property type="entry name" value="Peptidase_M16_C"/>
    <property type="match status" value="1"/>
</dbReference>
<feature type="domain" description="Peptidase M16 C-terminal" evidence="8">
    <location>
        <begin position="216"/>
        <end position="416"/>
    </location>
</feature>
<keyword evidence="9" id="KW-0378">Hydrolase</keyword>
<feature type="domain" description="Peptidase M16 N-terminal" evidence="7">
    <location>
        <begin position="41"/>
        <end position="183"/>
    </location>
</feature>
<evidence type="ECO:0000259" key="7">
    <source>
        <dbReference type="Pfam" id="PF00675"/>
    </source>
</evidence>
<comment type="caution">
    <text evidence="9">The sequence shown here is derived from an EMBL/GenBank/DDBJ whole genome shotgun (WGS) entry which is preliminary data.</text>
</comment>
<feature type="region of interest" description="Disordered" evidence="6">
    <location>
        <begin position="1"/>
        <end position="26"/>
    </location>
</feature>
<dbReference type="GO" id="GO:0004222">
    <property type="term" value="F:metalloendopeptidase activity"/>
    <property type="evidence" value="ECO:0007669"/>
    <property type="project" value="UniProtKB-EC"/>
</dbReference>
<comment type="function">
    <text evidence="1">Substrate recognition and binding subunit of the essential mitochondrial processing protease (MPP), which cleaves the mitochondrial sequence off newly imported precursors proteins.</text>
</comment>
<dbReference type="PANTHER" id="PTHR11851:SF49">
    <property type="entry name" value="MITOCHONDRIAL-PROCESSING PEPTIDASE SUBUNIT ALPHA"/>
    <property type="match status" value="1"/>
</dbReference>
<evidence type="ECO:0000256" key="6">
    <source>
        <dbReference type="SAM" id="MobiDB-lite"/>
    </source>
</evidence>
<dbReference type="Pfam" id="PF00675">
    <property type="entry name" value="Peptidase_M16"/>
    <property type="match status" value="1"/>
</dbReference>
<reference evidence="9 10" key="1">
    <citation type="submission" date="2023-09" db="EMBL/GenBank/DDBJ databases">
        <title>Pangenome analysis of Batrachochytrium dendrobatidis and related Chytrids.</title>
        <authorList>
            <person name="Yacoub M.N."/>
            <person name="Stajich J.E."/>
            <person name="James T.Y."/>
        </authorList>
    </citation>
    <scope>NUCLEOTIDE SEQUENCE [LARGE SCALE GENOMIC DNA]</scope>
    <source>
        <strain evidence="9 10">JEL0888</strain>
    </source>
</reference>
<dbReference type="InterPro" id="IPR050361">
    <property type="entry name" value="MPP/UQCRC_Complex"/>
</dbReference>
<dbReference type="EMBL" id="JADGIZ020000043">
    <property type="protein sequence ID" value="KAL2913653.1"/>
    <property type="molecule type" value="Genomic_DNA"/>
</dbReference>
<dbReference type="InterPro" id="IPR001431">
    <property type="entry name" value="Pept_M16_Zn_BS"/>
</dbReference>
<organism evidence="9 10">
    <name type="scientific">Polyrhizophydium stewartii</name>
    <dbReference type="NCBI Taxonomy" id="2732419"/>
    <lineage>
        <taxon>Eukaryota</taxon>
        <taxon>Fungi</taxon>
        <taxon>Fungi incertae sedis</taxon>
        <taxon>Chytridiomycota</taxon>
        <taxon>Chytridiomycota incertae sedis</taxon>
        <taxon>Chytridiomycetes</taxon>
        <taxon>Rhizophydiales</taxon>
        <taxon>Rhizophydiales incertae sedis</taxon>
        <taxon>Polyrhizophydium</taxon>
    </lineage>
</organism>
<evidence type="ECO:0000313" key="9">
    <source>
        <dbReference type="EMBL" id="KAL2913653.1"/>
    </source>
</evidence>
<dbReference type="InterPro" id="IPR011765">
    <property type="entry name" value="Pept_M16_N"/>
</dbReference>